<dbReference type="VEuPathDB" id="FungiDB:QG37_06181"/>
<dbReference type="EMBL" id="LGST01000041">
    <property type="protein sequence ID" value="KND97770.1"/>
    <property type="molecule type" value="Genomic_DNA"/>
</dbReference>
<protein>
    <submittedName>
        <fullName evidence="1">Uncharacterized protein</fullName>
    </submittedName>
</protein>
<reference evidence="2" key="1">
    <citation type="journal article" date="2015" name="BMC Genomics">
        <title>Draft genome of a commonly misdiagnosed multidrug resistant pathogen Candida auris.</title>
        <authorList>
            <person name="Chatterjee S."/>
            <person name="Alampalli S.V."/>
            <person name="Nageshan R.K."/>
            <person name="Chettiar S.T."/>
            <person name="Joshi S."/>
            <person name="Tatu U.S."/>
        </authorList>
    </citation>
    <scope>NUCLEOTIDE SEQUENCE [LARGE SCALE GENOMIC DNA]</scope>
    <source>
        <strain evidence="2">6684</strain>
    </source>
</reference>
<proteinExistence type="predicted"/>
<evidence type="ECO:0000313" key="1">
    <source>
        <dbReference type="EMBL" id="KND97770.1"/>
    </source>
</evidence>
<evidence type="ECO:0000313" key="2">
    <source>
        <dbReference type="Proteomes" id="UP000037122"/>
    </source>
</evidence>
<accession>A0A0L0NVN1</accession>
<dbReference type="Proteomes" id="UP000037122">
    <property type="component" value="Unassembled WGS sequence"/>
</dbReference>
<sequence length="77" mass="8852">MSYLLLYYQARKIADTCGNVGKTRREVEKIRLRKVARREMYTPRAGKKKKSALRRQGFGGGTGTVVLRFFLTKGRNV</sequence>
<gene>
    <name evidence="1" type="ORF">QG37_06181</name>
</gene>
<organism evidence="1 2">
    <name type="scientific">Candidozyma auris</name>
    <name type="common">Yeast</name>
    <name type="synonym">Candida auris</name>
    <dbReference type="NCBI Taxonomy" id="498019"/>
    <lineage>
        <taxon>Eukaryota</taxon>
        <taxon>Fungi</taxon>
        <taxon>Dikarya</taxon>
        <taxon>Ascomycota</taxon>
        <taxon>Saccharomycotina</taxon>
        <taxon>Pichiomycetes</taxon>
        <taxon>Metschnikowiaceae</taxon>
        <taxon>Candidozyma</taxon>
    </lineage>
</organism>
<name>A0A0L0NVN1_CANAR</name>
<comment type="caution">
    <text evidence="1">The sequence shown here is derived from an EMBL/GenBank/DDBJ whole genome shotgun (WGS) entry which is preliminary data.</text>
</comment>
<dbReference type="AlphaFoldDB" id="A0A0L0NVN1"/>